<protein>
    <recommendedName>
        <fullName evidence="3">GLTSCR protein conserved domain-containing protein</fullName>
    </recommendedName>
</protein>
<comment type="caution">
    <text evidence="2">The sequence shown here is derived from an EMBL/GenBank/DDBJ whole genome shotgun (WGS) entry which is preliminary data.</text>
</comment>
<proteinExistence type="predicted"/>
<feature type="compositionally biased region" description="Basic and acidic residues" evidence="1">
    <location>
        <begin position="1"/>
        <end position="16"/>
    </location>
</feature>
<evidence type="ECO:0000256" key="1">
    <source>
        <dbReference type="SAM" id="MobiDB-lite"/>
    </source>
</evidence>
<organism evidence="2">
    <name type="scientific">Menopon gallinae</name>
    <name type="common">poultry shaft louse</name>
    <dbReference type="NCBI Taxonomy" id="328185"/>
    <lineage>
        <taxon>Eukaryota</taxon>
        <taxon>Metazoa</taxon>
        <taxon>Ecdysozoa</taxon>
        <taxon>Arthropoda</taxon>
        <taxon>Hexapoda</taxon>
        <taxon>Insecta</taxon>
        <taxon>Pterygota</taxon>
        <taxon>Neoptera</taxon>
        <taxon>Paraneoptera</taxon>
        <taxon>Psocodea</taxon>
        <taxon>Troctomorpha</taxon>
        <taxon>Phthiraptera</taxon>
        <taxon>Amblycera</taxon>
        <taxon>Menoponidae</taxon>
        <taxon>Menopon</taxon>
    </lineage>
</organism>
<feature type="region of interest" description="Disordered" evidence="1">
    <location>
        <begin position="1"/>
        <end position="39"/>
    </location>
</feature>
<sequence length="199" mass="22906">MTESADGRVEKERGRPAEPGCAETPPGTHEDGGTHCGDSPESISQIINRRNRMLNHIRREQFLVCFPSTLPFLNEHHALESLLPYHLFAAATLEDFLFANTRSPERSFDVDAVAKLVDESIRATERSFEASRSMILDLMDLEAHKFILGKRPPAPQRGTERRRNAVIRLRLSREEFESHRYVRAVNEKLFFRREQPPQQ</sequence>
<gene>
    <name evidence="2" type="ORF">PYX00_011801</name>
</gene>
<dbReference type="AlphaFoldDB" id="A0AAW2H8P5"/>
<reference evidence="2" key="1">
    <citation type="journal article" date="2024" name="Gigascience">
        <title>Chromosome-level genome of the poultry shaft louse Menopon gallinae provides insight into the host-switching and adaptive evolution of parasitic lice.</title>
        <authorList>
            <person name="Xu Y."/>
            <person name="Ma L."/>
            <person name="Liu S."/>
            <person name="Liang Y."/>
            <person name="Liu Q."/>
            <person name="He Z."/>
            <person name="Tian L."/>
            <person name="Duan Y."/>
            <person name="Cai W."/>
            <person name="Li H."/>
            <person name="Song F."/>
        </authorList>
    </citation>
    <scope>NUCLEOTIDE SEQUENCE</scope>
    <source>
        <strain evidence="2">Cailab_2023a</strain>
    </source>
</reference>
<name>A0AAW2H8P5_9NEOP</name>
<accession>A0AAW2H8P5</accession>
<evidence type="ECO:0000313" key="2">
    <source>
        <dbReference type="EMBL" id="KAL0266085.1"/>
    </source>
</evidence>
<evidence type="ECO:0008006" key="3">
    <source>
        <dbReference type="Google" id="ProtNLM"/>
    </source>
</evidence>
<dbReference type="EMBL" id="JARGDH010000006">
    <property type="protein sequence ID" value="KAL0266085.1"/>
    <property type="molecule type" value="Genomic_DNA"/>
</dbReference>